<accession>A0A2V5HFF8</accession>
<dbReference type="AlphaFoldDB" id="A0A2V5HFF8"/>
<evidence type="ECO:0000313" key="1">
    <source>
        <dbReference type="EMBL" id="PYI23129.1"/>
    </source>
</evidence>
<reference evidence="1 2" key="1">
    <citation type="submission" date="2018-02" db="EMBL/GenBank/DDBJ databases">
        <title>The genomes of Aspergillus section Nigri reveals drivers in fungal speciation.</title>
        <authorList>
            <consortium name="DOE Joint Genome Institute"/>
            <person name="Vesth T.C."/>
            <person name="Nybo J."/>
            <person name="Theobald S."/>
            <person name="Brandl J."/>
            <person name="Frisvad J.C."/>
            <person name="Nielsen K.F."/>
            <person name="Lyhne E.K."/>
            <person name="Kogle M.E."/>
            <person name="Kuo A."/>
            <person name="Riley R."/>
            <person name="Clum A."/>
            <person name="Nolan M."/>
            <person name="Lipzen A."/>
            <person name="Salamov A."/>
            <person name="Henrissat B."/>
            <person name="Wiebenga A."/>
            <person name="De vries R.P."/>
            <person name="Grigoriev I.V."/>
            <person name="Mortensen U.H."/>
            <person name="Andersen M.R."/>
            <person name="Baker S.E."/>
        </authorList>
    </citation>
    <scope>NUCLEOTIDE SEQUENCE [LARGE SCALE GENOMIC DNA]</scope>
    <source>
        <strain evidence="1 2">CBS 115571</strain>
    </source>
</reference>
<sequence>MSRAQRAKFVLMYPCTVKHCPMQRPYTQQTIQPAPPPRLQQCMEPPLPGLPQPVSNKLSRAPSSLVHTVLYNMQSRHCLMRGKLMPTFPSRQPLRFLLRLEAGCAELGRGGETISCYIDHETARVVRVVSRELWRTSALVGDAAAAASWLVGCWKGQDRWSPEAQSKSMNGE</sequence>
<dbReference type="EMBL" id="KZ825107">
    <property type="protein sequence ID" value="PYI23129.1"/>
    <property type="molecule type" value="Genomic_DNA"/>
</dbReference>
<proteinExistence type="predicted"/>
<evidence type="ECO:0000313" key="2">
    <source>
        <dbReference type="Proteomes" id="UP000249829"/>
    </source>
</evidence>
<name>A0A2V5HFF8_ASPV1</name>
<protein>
    <submittedName>
        <fullName evidence="1">Uncharacterized protein</fullName>
    </submittedName>
</protein>
<dbReference type="Proteomes" id="UP000249829">
    <property type="component" value="Unassembled WGS sequence"/>
</dbReference>
<organism evidence="1 2">
    <name type="scientific">Aspergillus violaceofuscus (strain CBS 115571)</name>
    <dbReference type="NCBI Taxonomy" id="1450538"/>
    <lineage>
        <taxon>Eukaryota</taxon>
        <taxon>Fungi</taxon>
        <taxon>Dikarya</taxon>
        <taxon>Ascomycota</taxon>
        <taxon>Pezizomycotina</taxon>
        <taxon>Eurotiomycetes</taxon>
        <taxon>Eurotiomycetidae</taxon>
        <taxon>Eurotiales</taxon>
        <taxon>Aspergillaceae</taxon>
        <taxon>Aspergillus</taxon>
    </lineage>
</organism>
<gene>
    <name evidence="1" type="ORF">BO99DRAFT_224068</name>
</gene>
<keyword evidence="2" id="KW-1185">Reference proteome</keyword>